<evidence type="ECO:0000313" key="2">
    <source>
        <dbReference type="Proteomes" id="UP001365542"/>
    </source>
</evidence>
<protein>
    <submittedName>
        <fullName evidence="1">Uncharacterized protein</fullName>
    </submittedName>
</protein>
<organism evidence="1 2">
    <name type="scientific">Orbilia ellipsospora</name>
    <dbReference type="NCBI Taxonomy" id="2528407"/>
    <lineage>
        <taxon>Eukaryota</taxon>
        <taxon>Fungi</taxon>
        <taxon>Dikarya</taxon>
        <taxon>Ascomycota</taxon>
        <taxon>Pezizomycotina</taxon>
        <taxon>Orbiliomycetes</taxon>
        <taxon>Orbiliales</taxon>
        <taxon>Orbiliaceae</taxon>
        <taxon>Orbilia</taxon>
    </lineage>
</organism>
<gene>
    <name evidence="1" type="ORF">TWF694_008220</name>
</gene>
<name>A0AAV9XFF6_9PEZI</name>
<proteinExistence type="predicted"/>
<comment type="caution">
    <text evidence="1">The sequence shown here is derived from an EMBL/GenBank/DDBJ whole genome shotgun (WGS) entry which is preliminary data.</text>
</comment>
<dbReference type="Proteomes" id="UP001365542">
    <property type="component" value="Unassembled WGS sequence"/>
</dbReference>
<sequence length="292" mass="31938">MAEPIDPATTGTEVEAVTGDSAPTQAASSLSKIYFINQGDKEGQLVKVVVGDPVNGYSSLETFVAQFTIYDAVNNLFLIGPGGDLFCLQVKNVAREPVNGPLVELYRMMAYGGYQILENLTNTAFDAGIYGDGTFRVDGGDIYWIRTKSTGTGKIEVHRAGSIDFRGFNMHQPASLPELESGNGAWDIHAGDLYFIKYRNTKDAHIEVHRLDLKSLYQNETVYQSTFDVRDGDNGTWAIGANADLYFIKTKNPDAGTVEVHIATAESGYTNVLHYPTGFKESDVPLGNFCVY</sequence>
<evidence type="ECO:0000313" key="1">
    <source>
        <dbReference type="EMBL" id="KAK6540833.1"/>
    </source>
</evidence>
<dbReference type="AlphaFoldDB" id="A0AAV9XFF6"/>
<accession>A0AAV9XFF6</accession>
<dbReference type="EMBL" id="JAVHJO010000004">
    <property type="protein sequence ID" value="KAK6540833.1"/>
    <property type="molecule type" value="Genomic_DNA"/>
</dbReference>
<reference evidence="1 2" key="1">
    <citation type="submission" date="2019-10" db="EMBL/GenBank/DDBJ databases">
        <authorList>
            <person name="Palmer J.M."/>
        </authorList>
    </citation>
    <scope>NUCLEOTIDE SEQUENCE [LARGE SCALE GENOMIC DNA]</scope>
    <source>
        <strain evidence="1 2">TWF694</strain>
    </source>
</reference>
<keyword evidence="2" id="KW-1185">Reference proteome</keyword>